<dbReference type="InterPro" id="IPR000683">
    <property type="entry name" value="Gfo/Idh/MocA-like_OxRdtase_N"/>
</dbReference>
<organism evidence="5 6">
    <name type="scientific">Nesterenkonia halotolerans</name>
    <dbReference type="NCBI Taxonomy" id="225325"/>
    <lineage>
        <taxon>Bacteria</taxon>
        <taxon>Bacillati</taxon>
        <taxon>Actinomycetota</taxon>
        <taxon>Actinomycetes</taxon>
        <taxon>Micrococcales</taxon>
        <taxon>Micrococcaceae</taxon>
        <taxon>Nesterenkonia</taxon>
    </lineage>
</organism>
<dbReference type="SUPFAM" id="SSF55347">
    <property type="entry name" value="Glyceraldehyde-3-phosphate dehydrogenase-like, C-terminal domain"/>
    <property type="match status" value="1"/>
</dbReference>
<feature type="domain" description="Gfo/Idh/MocA-like oxidoreductase N-terminal" evidence="3">
    <location>
        <begin position="9"/>
        <end position="115"/>
    </location>
</feature>
<evidence type="ECO:0000259" key="3">
    <source>
        <dbReference type="Pfam" id="PF01408"/>
    </source>
</evidence>
<dbReference type="Proteomes" id="UP000636579">
    <property type="component" value="Unassembled WGS sequence"/>
</dbReference>
<dbReference type="InterPro" id="IPR036291">
    <property type="entry name" value="NAD(P)-bd_dom_sf"/>
</dbReference>
<evidence type="ECO:0000313" key="6">
    <source>
        <dbReference type="Proteomes" id="UP000636579"/>
    </source>
</evidence>
<accession>A0ABR9J6Z3</accession>
<feature type="domain" description="GFO/IDH/MocA-like oxidoreductase" evidence="4">
    <location>
        <begin position="138"/>
        <end position="246"/>
    </location>
</feature>
<dbReference type="Pfam" id="PF01408">
    <property type="entry name" value="GFO_IDH_MocA"/>
    <property type="match status" value="1"/>
</dbReference>
<keyword evidence="1" id="KW-0520">NAD</keyword>
<dbReference type="Gene3D" id="3.30.360.10">
    <property type="entry name" value="Dihydrodipicolinate Reductase, domain 2"/>
    <property type="match status" value="1"/>
</dbReference>
<gene>
    <name evidence="5" type="ORF">H4W26_001516</name>
</gene>
<dbReference type="InterPro" id="IPR055170">
    <property type="entry name" value="GFO_IDH_MocA-like_dom"/>
</dbReference>
<dbReference type="EMBL" id="JADBEE010000001">
    <property type="protein sequence ID" value="MBE1514761.1"/>
    <property type="molecule type" value="Genomic_DNA"/>
</dbReference>
<sequence length="382" mass="42702">MSNTEKPVRAALVGAGGIAVYKHLPALYAHRDRIEIVGVAEPNAERLGTVADEWGIPGRYSTTEELLEAEKPDLLVVCTPPVAHRDAVIAGLQAGAWVWCEKPPMLSLSEYDEVAIYEGHEGPFASYVFQHRFGSAAQRLRRHLAEKTLGRPLVSVCHTLWFRTHEYYEVPWRGKWETEGGGPTMGHGIHQMDLLLEILGDWTEVTARADVQDRDLETEDVSMAMVKFSSGALASVVNSVVSPRETSYLRFDFQDATVEVEHVYGYDNTSWRWTPAPHLASESAEPSESWLPEENVPSSHIQQLDELLDAMEKNSRPRASGDDGRRVLEFIAALYESAETGRTVRRSDLKQSGPYYTGMHDPSHTYSLSPDNAATNRKRKNV</sequence>
<protein>
    <submittedName>
        <fullName evidence="5">Dehydrogenase</fullName>
    </submittedName>
</protein>
<evidence type="ECO:0000313" key="5">
    <source>
        <dbReference type="EMBL" id="MBE1514761.1"/>
    </source>
</evidence>
<comment type="caution">
    <text evidence="5">The sequence shown here is derived from an EMBL/GenBank/DDBJ whole genome shotgun (WGS) entry which is preliminary data.</text>
</comment>
<keyword evidence="6" id="KW-1185">Reference proteome</keyword>
<reference evidence="5 6" key="1">
    <citation type="submission" date="2020-10" db="EMBL/GenBank/DDBJ databases">
        <title>Sequencing the genomes of 1000 actinobacteria strains.</title>
        <authorList>
            <person name="Klenk H.-P."/>
        </authorList>
    </citation>
    <scope>NUCLEOTIDE SEQUENCE [LARGE SCALE GENOMIC DNA]</scope>
    <source>
        <strain evidence="5 6">DSM 15474</strain>
    </source>
</reference>
<name>A0ABR9J6Z3_9MICC</name>
<evidence type="ECO:0000259" key="4">
    <source>
        <dbReference type="Pfam" id="PF22725"/>
    </source>
</evidence>
<dbReference type="SUPFAM" id="SSF51735">
    <property type="entry name" value="NAD(P)-binding Rossmann-fold domains"/>
    <property type="match status" value="1"/>
</dbReference>
<feature type="compositionally biased region" description="Polar residues" evidence="2">
    <location>
        <begin position="364"/>
        <end position="375"/>
    </location>
</feature>
<dbReference type="PANTHER" id="PTHR43249:SF1">
    <property type="entry name" value="D-GLUCOSIDE 3-DEHYDROGENASE"/>
    <property type="match status" value="1"/>
</dbReference>
<dbReference type="RefSeq" id="WP_192591477.1">
    <property type="nucleotide sequence ID" value="NZ_JADBEE010000001.1"/>
</dbReference>
<dbReference type="PANTHER" id="PTHR43249">
    <property type="entry name" value="UDP-N-ACETYL-2-AMINO-2-DEOXY-D-GLUCURONATE OXIDASE"/>
    <property type="match status" value="1"/>
</dbReference>
<dbReference type="InterPro" id="IPR052515">
    <property type="entry name" value="Gfo/Idh/MocA_Oxidoreductase"/>
</dbReference>
<evidence type="ECO:0000256" key="2">
    <source>
        <dbReference type="SAM" id="MobiDB-lite"/>
    </source>
</evidence>
<feature type="region of interest" description="Disordered" evidence="2">
    <location>
        <begin position="341"/>
        <end position="382"/>
    </location>
</feature>
<dbReference type="Pfam" id="PF22725">
    <property type="entry name" value="GFO_IDH_MocA_C3"/>
    <property type="match status" value="1"/>
</dbReference>
<evidence type="ECO:0000256" key="1">
    <source>
        <dbReference type="ARBA" id="ARBA00023027"/>
    </source>
</evidence>
<dbReference type="Gene3D" id="3.40.50.720">
    <property type="entry name" value="NAD(P)-binding Rossmann-like Domain"/>
    <property type="match status" value="1"/>
</dbReference>
<proteinExistence type="predicted"/>